<dbReference type="InterPro" id="IPR036291">
    <property type="entry name" value="NAD(P)-bd_dom_sf"/>
</dbReference>
<dbReference type="InterPro" id="IPR001509">
    <property type="entry name" value="Epimerase_deHydtase"/>
</dbReference>
<dbReference type="EMBL" id="ANNX02000020">
    <property type="protein sequence ID" value="KYC41560.1"/>
    <property type="molecule type" value="Genomic_DNA"/>
</dbReference>
<dbReference type="Proteomes" id="UP000076925">
    <property type="component" value="Unassembled WGS sequence"/>
</dbReference>
<organism evidence="3 4">
    <name type="scientific">Scytonema hofmannii PCC 7110</name>
    <dbReference type="NCBI Taxonomy" id="128403"/>
    <lineage>
        <taxon>Bacteria</taxon>
        <taxon>Bacillati</taxon>
        <taxon>Cyanobacteriota</taxon>
        <taxon>Cyanophyceae</taxon>
        <taxon>Nostocales</taxon>
        <taxon>Scytonemataceae</taxon>
        <taxon>Scytonema</taxon>
    </lineage>
</organism>
<dbReference type="OrthoDB" id="9779902at2"/>
<dbReference type="RefSeq" id="WP_017746445.1">
    <property type="nucleotide sequence ID" value="NZ_KQ976354.1"/>
</dbReference>
<dbReference type="Gene3D" id="3.40.50.720">
    <property type="entry name" value="NAD(P)-binding Rossmann-like Domain"/>
    <property type="match status" value="1"/>
</dbReference>
<name>A0A139XA40_9CYAN</name>
<feature type="domain" description="NAD-dependent epimerase/dehydratase" evidence="2">
    <location>
        <begin position="3"/>
        <end position="273"/>
    </location>
</feature>
<accession>A0A139XA40</accession>
<comment type="caution">
    <text evidence="3">The sequence shown here is derived from an EMBL/GenBank/DDBJ whole genome shotgun (WGS) entry which is preliminary data.</text>
</comment>
<reference evidence="3 4" key="1">
    <citation type="journal article" date="2013" name="Genome Biol. Evol.">
        <title>Genomes of Stigonematalean cyanobacteria (subsection V) and the evolution of oxygenic photosynthesis from prokaryotes to plastids.</title>
        <authorList>
            <person name="Dagan T."/>
            <person name="Roettger M."/>
            <person name="Stucken K."/>
            <person name="Landan G."/>
            <person name="Koch R."/>
            <person name="Major P."/>
            <person name="Gould S.B."/>
            <person name="Goremykin V.V."/>
            <person name="Rippka R."/>
            <person name="Tandeau de Marsac N."/>
            <person name="Gugger M."/>
            <person name="Lockhart P.J."/>
            <person name="Allen J.F."/>
            <person name="Brune I."/>
            <person name="Maus I."/>
            <person name="Puhler A."/>
            <person name="Martin W.F."/>
        </authorList>
    </citation>
    <scope>NUCLEOTIDE SEQUENCE [LARGE SCALE GENOMIC DNA]</scope>
    <source>
        <strain evidence="3 4">PCC 7110</strain>
    </source>
</reference>
<keyword evidence="4" id="KW-1185">Reference proteome</keyword>
<evidence type="ECO:0000256" key="1">
    <source>
        <dbReference type="ARBA" id="ARBA00007637"/>
    </source>
</evidence>
<dbReference type="STRING" id="128403.WA1_16035"/>
<dbReference type="PANTHER" id="PTHR43000">
    <property type="entry name" value="DTDP-D-GLUCOSE 4,6-DEHYDRATASE-RELATED"/>
    <property type="match status" value="1"/>
</dbReference>
<dbReference type="Pfam" id="PF01370">
    <property type="entry name" value="Epimerase"/>
    <property type="match status" value="1"/>
</dbReference>
<gene>
    <name evidence="3" type="ORF">WA1_16035</name>
</gene>
<evidence type="ECO:0000259" key="2">
    <source>
        <dbReference type="Pfam" id="PF01370"/>
    </source>
</evidence>
<proteinExistence type="inferred from homology"/>
<dbReference type="AlphaFoldDB" id="A0A139XA40"/>
<sequence length="351" mass="39603">MKVLVTGSSGLIGSEAVAYYDREGHHVVGVDNNMRATFFGAQGDTTWNLHRLKDNTQFFEHKNIDIRDRQSIFDLFKENPFDLIVHCAAQPSHDKACQIPLLDFEVNALGTVNLLEATRQFCPEAVFIHMSTNKVYGDAPNEVPLIEKDKRYDYARAEDFNGISENCRIDQCLHSLFGASKTAADVVAQEYGRYFGMKVGIFRGGCLTGPSHSGVELHGFLSYLVKVAVSGGTYKVFGYKGKQVRDNIHSYDVIQAFEAFRRNPKPGEVYNLGGGRENSVSILEAFDLVESLTNRKMNWVYVEQNRIGDHICYISDLSKMKSHFPEWGITLSIKEIFQEIVVAQEEQYART</sequence>
<dbReference type="CDD" id="cd05258">
    <property type="entry name" value="CDP_TE_SDR_e"/>
    <property type="match status" value="1"/>
</dbReference>
<comment type="similarity">
    <text evidence="1">Belongs to the NAD(P)-dependent epimerase/dehydratase family.</text>
</comment>
<protein>
    <submittedName>
        <fullName evidence="3">NAD-dependent epimerase</fullName>
    </submittedName>
</protein>
<evidence type="ECO:0000313" key="4">
    <source>
        <dbReference type="Proteomes" id="UP000076925"/>
    </source>
</evidence>
<evidence type="ECO:0000313" key="3">
    <source>
        <dbReference type="EMBL" id="KYC41560.1"/>
    </source>
</evidence>
<dbReference type="SUPFAM" id="SSF51735">
    <property type="entry name" value="NAD(P)-binding Rossmann-fold domains"/>
    <property type="match status" value="1"/>
</dbReference>